<feature type="transmembrane region" description="Helical" evidence="8">
    <location>
        <begin position="61"/>
        <end position="83"/>
    </location>
</feature>
<comment type="similarity">
    <text evidence="2">Belongs to the auxin efflux carrier (TC 2.A.69) family.</text>
</comment>
<evidence type="ECO:0000256" key="4">
    <source>
        <dbReference type="ARBA" id="ARBA00022475"/>
    </source>
</evidence>
<evidence type="ECO:0000313" key="10">
    <source>
        <dbReference type="Proteomes" id="UP001501459"/>
    </source>
</evidence>
<protein>
    <submittedName>
        <fullName evidence="9">AEC family transporter</fullName>
    </submittedName>
</protein>
<keyword evidence="6 8" id="KW-1133">Transmembrane helix</keyword>
<dbReference type="InterPro" id="IPR004776">
    <property type="entry name" value="Mem_transp_PIN-like"/>
</dbReference>
<evidence type="ECO:0000256" key="7">
    <source>
        <dbReference type="ARBA" id="ARBA00023136"/>
    </source>
</evidence>
<feature type="transmembrane region" description="Helical" evidence="8">
    <location>
        <begin position="160"/>
        <end position="180"/>
    </location>
</feature>
<dbReference type="PANTHER" id="PTHR36838:SF1">
    <property type="entry name" value="SLR1864 PROTEIN"/>
    <property type="match status" value="1"/>
</dbReference>
<dbReference type="PANTHER" id="PTHR36838">
    <property type="entry name" value="AUXIN EFFLUX CARRIER FAMILY PROTEIN"/>
    <property type="match status" value="1"/>
</dbReference>
<comment type="caution">
    <text evidence="9">The sequence shown here is derived from an EMBL/GenBank/DDBJ whole genome shotgun (WGS) entry which is preliminary data.</text>
</comment>
<accession>A0ABP3J712</accession>
<evidence type="ECO:0000313" key="9">
    <source>
        <dbReference type="EMBL" id="GAA0441591.1"/>
    </source>
</evidence>
<comment type="subcellular location">
    <subcellularLocation>
        <location evidence="1">Cell membrane</location>
        <topology evidence="1">Multi-pass membrane protein</topology>
    </subcellularLocation>
</comment>
<gene>
    <name evidence="9" type="ORF">GCM10008983_18440</name>
</gene>
<name>A0ABP3J712_9BACI</name>
<feature type="transmembrane region" description="Helical" evidence="8">
    <location>
        <begin position="6"/>
        <end position="24"/>
    </location>
</feature>
<proteinExistence type="inferred from homology"/>
<reference evidence="10" key="1">
    <citation type="journal article" date="2019" name="Int. J. Syst. Evol. Microbiol.">
        <title>The Global Catalogue of Microorganisms (GCM) 10K type strain sequencing project: providing services to taxonomists for standard genome sequencing and annotation.</title>
        <authorList>
            <consortium name="The Broad Institute Genomics Platform"/>
            <consortium name="The Broad Institute Genome Sequencing Center for Infectious Disease"/>
            <person name="Wu L."/>
            <person name="Ma J."/>
        </authorList>
    </citation>
    <scope>NUCLEOTIDE SEQUENCE [LARGE SCALE GENOMIC DNA]</scope>
    <source>
        <strain evidence="10">JCM 12149</strain>
    </source>
</reference>
<dbReference type="Gene3D" id="1.20.1530.20">
    <property type="match status" value="1"/>
</dbReference>
<evidence type="ECO:0000256" key="3">
    <source>
        <dbReference type="ARBA" id="ARBA00022448"/>
    </source>
</evidence>
<dbReference type="InterPro" id="IPR038770">
    <property type="entry name" value="Na+/solute_symporter_sf"/>
</dbReference>
<keyword evidence="3" id="KW-0813">Transport</keyword>
<evidence type="ECO:0000256" key="5">
    <source>
        <dbReference type="ARBA" id="ARBA00022692"/>
    </source>
</evidence>
<feature type="transmembrane region" description="Helical" evidence="8">
    <location>
        <begin position="36"/>
        <end position="55"/>
    </location>
</feature>
<feature type="transmembrane region" description="Helical" evidence="8">
    <location>
        <begin position="124"/>
        <end position="148"/>
    </location>
</feature>
<evidence type="ECO:0000256" key="1">
    <source>
        <dbReference type="ARBA" id="ARBA00004651"/>
    </source>
</evidence>
<keyword evidence="5 8" id="KW-0812">Transmembrane</keyword>
<organism evidence="9 10">
    <name type="scientific">Lentibacillus halophilus</name>
    <dbReference type="NCBI Taxonomy" id="295065"/>
    <lineage>
        <taxon>Bacteria</taxon>
        <taxon>Bacillati</taxon>
        <taxon>Bacillota</taxon>
        <taxon>Bacilli</taxon>
        <taxon>Bacillales</taxon>
        <taxon>Bacillaceae</taxon>
        <taxon>Lentibacillus</taxon>
    </lineage>
</organism>
<feature type="transmembrane region" description="Helical" evidence="8">
    <location>
        <begin position="284"/>
        <end position="307"/>
    </location>
</feature>
<keyword evidence="7 8" id="KW-0472">Membrane</keyword>
<sequence>MSELFTILLDILIPIFIVMGIGYFMQKKFRLDLQTLAKLNIYFLVPGFIFVKLYNTEFSPTIFLLVVLFFLLYITTLFIISKVAIKMQRLNRGKGITFSNSIIFFNSGNYGVPVNDLVFRGDPFAMSIQVIILTMQNILTFTYGIFILQSVNVGKLRALLGYFRMPVLYAMAAGIFMNITNLSVPDVIWEPATYISDAMIAMALIMLGAQVAQIEWTSILSPVYVSLLIRLLIGPAIALLIIYILGIDGTAAQALFIASAMPTSVNSSVIAQEYQNHPYMAAQMVLFSTLSSAVTVTGVIYLSRLLFA</sequence>
<feature type="transmembrane region" description="Helical" evidence="8">
    <location>
        <begin position="224"/>
        <end position="245"/>
    </location>
</feature>
<feature type="transmembrane region" description="Helical" evidence="8">
    <location>
        <begin position="192"/>
        <end position="212"/>
    </location>
</feature>
<keyword evidence="4" id="KW-1003">Cell membrane</keyword>
<evidence type="ECO:0000256" key="2">
    <source>
        <dbReference type="ARBA" id="ARBA00010145"/>
    </source>
</evidence>
<dbReference type="Proteomes" id="UP001501459">
    <property type="component" value="Unassembled WGS sequence"/>
</dbReference>
<dbReference type="Pfam" id="PF03547">
    <property type="entry name" value="Mem_trans"/>
    <property type="match status" value="1"/>
</dbReference>
<evidence type="ECO:0000256" key="6">
    <source>
        <dbReference type="ARBA" id="ARBA00022989"/>
    </source>
</evidence>
<dbReference type="RefSeq" id="WP_343752559.1">
    <property type="nucleotide sequence ID" value="NZ_BAAADM010000047.1"/>
</dbReference>
<evidence type="ECO:0000256" key="8">
    <source>
        <dbReference type="SAM" id="Phobius"/>
    </source>
</evidence>
<dbReference type="EMBL" id="BAAADM010000047">
    <property type="protein sequence ID" value="GAA0441591.1"/>
    <property type="molecule type" value="Genomic_DNA"/>
</dbReference>
<feature type="transmembrane region" description="Helical" evidence="8">
    <location>
        <begin position="95"/>
        <end position="112"/>
    </location>
</feature>
<keyword evidence="10" id="KW-1185">Reference proteome</keyword>